<evidence type="ECO:0000313" key="6">
    <source>
        <dbReference type="Proteomes" id="UP000278085"/>
    </source>
</evidence>
<dbReference type="AlphaFoldDB" id="A0A430HTM6"/>
<dbReference type="PANTHER" id="PTHR46648:SF1">
    <property type="entry name" value="ADENOSINE 5'-MONOPHOSPHORAMIDASE HNT1"/>
    <property type="match status" value="1"/>
</dbReference>
<dbReference type="InterPro" id="IPR011146">
    <property type="entry name" value="HIT-like"/>
</dbReference>
<dbReference type="GO" id="GO:0003824">
    <property type="term" value="F:catalytic activity"/>
    <property type="evidence" value="ECO:0007669"/>
    <property type="project" value="InterPro"/>
</dbReference>
<feature type="short sequence motif" description="Histidine triad motif" evidence="2 3">
    <location>
        <begin position="114"/>
        <end position="118"/>
    </location>
</feature>
<gene>
    <name evidence="5" type="ORF">EJB06_01850</name>
</gene>
<evidence type="ECO:0000259" key="4">
    <source>
        <dbReference type="PROSITE" id="PS51084"/>
    </source>
</evidence>
<dbReference type="SUPFAM" id="SSF54197">
    <property type="entry name" value="HIT-like"/>
    <property type="match status" value="1"/>
</dbReference>
<dbReference type="Proteomes" id="UP000278085">
    <property type="component" value="Unassembled WGS sequence"/>
</dbReference>
<dbReference type="OrthoDB" id="9784774at2"/>
<sequence>MRPTENNTNNEGDRMAATHTCIFCEIIANRSPAAVVYRDAHCVAILDAFPLTRGHLLLIPHQHQQHIEDLPPETVAYLFQLGARFSAVLRQNGESEATAVVLNNGKAANQHVPHVHLHVIPRRSGDTALVVWRYMTRFVNPWSYIGRNARLARQALTWKTLLKDTALAG</sequence>
<dbReference type="PROSITE" id="PS00892">
    <property type="entry name" value="HIT_1"/>
    <property type="match status" value="1"/>
</dbReference>
<dbReference type="GO" id="GO:0009117">
    <property type="term" value="P:nucleotide metabolic process"/>
    <property type="evidence" value="ECO:0007669"/>
    <property type="project" value="TreeGrafter"/>
</dbReference>
<name>A0A430HTM6_9BURK</name>
<dbReference type="PRINTS" id="PR00332">
    <property type="entry name" value="HISTRIAD"/>
</dbReference>
<reference evidence="5 6" key="1">
    <citation type="submission" date="2018-12" db="EMBL/GenBank/DDBJ databases">
        <authorList>
            <person name="Yang E."/>
        </authorList>
    </citation>
    <scope>NUCLEOTIDE SEQUENCE [LARGE SCALE GENOMIC DNA]</scope>
    <source>
        <strain evidence="5 6">SOD</strain>
    </source>
</reference>
<dbReference type="PANTHER" id="PTHR46648">
    <property type="entry name" value="HIT FAMILY PROTEIN 1"/>
    <property type="match status" value="1"/>
</dbReference>
<dbReference type="InterPro" id="IPR019808">
    <property type="entry name" value="Histidine_triad_CS"/>
</dbReference>
<proteinExistence type="predicted"/>
<comment type="caution">
    <text evidence="5">The sequence shown here is derived from an EMBL/GenBank/DDBJ whole genome shotgun (WGS) entry which is preliminary data.</text>
</comment>
<accession>A0A430HTM6</accession>
<dbReference type="InterPro" id="IPR036265">
    <property type="entry name" value="HIT-like_sf"/>
</dbReference>
<feature type="domain" description="HIT" evidence="4">
    <location>
        <begin position="22"/>
        <end position="129"/>
    </location>
</feature>
<dbReference type="Gene3D" id="3.30.428.10">
    <property type="entry name" value="HIT-like"/>
    <property type="match status" value="1"/>
</dbReference>
<dbReference type="EMBL" id="RXLQ01000001">
    <property type="protein sequence ID" value="RSZ60906.1"/>
    <property type="molecule type" value="Genomic_DNA"/>
</dbReference>
<dbReference type="Pfam" id="PF01230">
    <property type="entry name" value="HIT"/>
    <property type="match status" value="1"/>
</dbReference>
<dbReference type="InterPro" id="IPR001310">
    <property type="entry name" value="Histidine_triad_HIT"/>
</dbReference>
<evidence type="ECO:0000256" key="2">
    <source>
        <dbReference type="PIRSR" id="PIRSR601310-3"/>
    </source>
</evidence>
<evidence type="ECO:0000313" key="5">
    <source>
        <dbReference type="EMBL" id="RSZ60906.1"/>
    </source>
</evidence>
<dbReference type="PROSITE" id="PS51084">
    <property type="entry name" value="HIT_2"/>
    <property type="match status" value="1"/>
</dbReference>
<organism evidence="5 6">
    <name type="scientific">Massilia atriviolacea</name>
    <dbReference type="NCBI Taxonomy" id="2495579"/>
    <lineage>
        <taxon>Bacteria</taxon>
        <taxon>Pseudomonadati</taxon>
        <taxon>Pseudomonadota</taxon>
        <taxon>Betaproteobacteria</taxon>
        <taxon>Burkholderiales</taxon>
        <taxon>Oxalobacteraceae</taxon>
        <taxon>Telluria group</taxon>
        <taxon>Massilia</taxon>
    </lineage>
</organism>
<keyword evidence="6" id="KW-1185">Reference proteome</keyword>
<protein>
    <submittedName>
        <fullName evidence="5">HIT domain-containing protein</fullName>
    </submittedName>
</protein>
<feature type="active site" description="Tele-AMP-histidine intermediate" evidence="1">
    <location>
        <position position="116"/>
    </location>
</feature>
<evidence type="ECO:0000256" key="1">
    <source>
        <dbReference type="PIRSR" id="PIRSR601310-1"/>
    </source>
</evidence>
<evidence type="ECO:0000256" key="3">
    <source>
        <dbReference type="PROSITE-ProRule" id="PRU00464"/>
    </source>
</evidence>